<dbReference type="AlphaFoldDB" id="A0A1I6I353"/>
<keyword evidence="3" id="KW-1185">Reference proteome</keyword>
<dbReference type="PRINTS" id="PR00111">
    <property type="entry name" value="ABHYDROLASE"/>
</dbReference>
<sequence>MEQTSERRDAYASSPTSRTVSVAVDGAERTVSYADYGDPAGVPVLFFHGTPGSRLLGRLFHDSARRRGVRLLAPDRPGYGRSSPWPSRTLADTGRFVEPVLSDADVDRVGVVGFSGGGPHALAFAATHGRRVRRVDVVSGAVPPSVTASKPPALRLFESLANTAPALLRATLRLQRWVATRAPPSLVVSQYTDESDGVDDADADAVRRDFVEAFGRSRRGFVTEMRLLGDRWEWLPASLDVPVTFWHGTRDANVPAADARRFADRLSARWNALDGADHLYALLRGVPAVLDDRAAGR</sequence>
<dbReference type="PANTHER" id="PTHR43433">
    <property type="entry name" value="HYDROLASE, ALPHA/BETA FOLD FAMILY PROTEIN"/>
    <property type="match status" value="1"/>
</dbReference>
<proteinExistence type="predicted"/>
<dbReference type="EMBL" id="FOYS01000004">
    <property type="protein sequence ID" value="SFR61084.1"/>
    <property type="molecule type" value="Genomic_DNA"/>
</dbReference>
<reference evidence="3" key="1">
    <citation type="submission" date="2016-10" db="EMBL/GenBank/DDBJ databases">
        <authorList>
            <person name="Varghese N."/>
            <person name="Submissions S."/>
        </authorList>
    </citation>
    <scope>NUCLEOTIDE SEQUENCE [LARGE SCALE GENOMIC DNA]</scope>
    <source>
        <strain evidence="3">CGMCC 1.8711</strain>
    </source>
</reference>
<dbReference type="Pfam" id="PF00561">
    <property type="entry name" value="Abhydrolase_1"/>
    <property type="match status" value="1"/>
</dbReference>
<gene>
    <name evidence="2" type="ORF">SAMN04488124_2751</name>
</gene>
<dbReference type="OrthoDB" id="9890at2157"/>
<evidence type="ECO:0000259" key="1">
    <source>
        <dbReference type="Pfam" id="PF00561"/>
    </source>
</evidence>
<dbReference type="InterPro" id="IPR050471">
    <property type="entry name" value="AB_hydrolase"/>
</dbReference>
<dbReference type="STRING" id="555875.SAMN04488124_2751"/>
<dbReference type="Gene3D" id="3.40.50.1820">
    <property type="entry name" value="alpha/beta hydrolase"/>
    <property type="match status" value="1"/>
</dbReference>
<accession>A0A1I6I353</accession>
<evidence type="ECO:0000313" key="2">
    <source>
        <dbReference type="EMBL" id="SFR61084.1"/>
    </source>
</evidence>
<dbReference type="PANTHER" id="PTHR43433:SF10">
    <property type="entry name" value="AB HYDROLASE-1 DOMAIN-CONTAINING PROTEIN"/>
    <property type="match status" value="1"/>
</dbReference>
<organism evidence="2 3">
    <name type="scientific">Halogeometricum limi</name>
    <dbReference type="NCBI Taxonomy" id="555875"/>
    <lineage>
        <taxon>Archaea</taxon>
        <taxon>Methanobacteriati</taxon>
        <taxon>Methanobacteriota</taxon>
        <taxon>Stenosarchaea group</taxon>
        <taxon>Halobacteria</taxon>
        <taxon>Halobacteriales</taxon>
        <taxon>Haloferacaceae</taxon>
        <taxon>Halogeometricum</taxon>
    </lineage>
</organism>
<dbReference type="SUPFAM" id="SSF53474">
    <property type="entry name" value="alpha/beta-Hydrolases"/>
    <property type="match status" value="1"/>
</dbReference>
<feature type="domain" description="AB hydrolase-1" evidence="1">
    <location>
        <begin position="43"/>
        <end position="166"/>
    </location>
</feature>
<dbReference type="InterPro" id="IPR029058">
    <property type="entry name" value="AB_hydrolase_fold"/>
</dbReference>
<name>A0A1I6I353_9EURY</name>
<dbReference type="InterPro" id="IPR000073">
    <property type="entry name" value="AB_hydrolase_1"/>
</dbReference>
<dbReference type="RefSeq" id="WP_089881947.1">
    <property type="nucleotide sequence ID" value="NZ_FOYS01000004.1"/>
</dbReference>
<dbReference type="Proteomes" id="UP000243250">
    <property type="component" value="Unassembled WGS sequence"/>
</dbReference>
<protein>
    <submittedName>
        <fullName evidence="2">Pimeloyl-ACP methyl ester carboxylesterase</fullName>
    </submittedName>
</protein>
<evidence type="ECO:0000313" key="3">
    <source>
        <dbReference type="Proteomes" id="UP000243250"/>
    </source>
</evidence>